<protein>
    <submittedName>
        <fullName evidence="1">Uncharacterized protein</fullName>
    </submittedName>
</protein>
<proteinExistence type="predicted"/>
<sequence length="60" mass="6364">MEPAIDGSRRRSSQDDPIELMGTEAIPYHVLGTALISEHDMSVCELALGAADAHDPAKCA</sequence>
<accession>A0ACC0KCZ7</accession>
<name>A0ACC0KCZ7_CHOFU</name>
<comment type="caution">
    <text evidence="1">The sequence shown here is derived from an EMBL/GenBank/DDBJ whole genome shotgun (WGS) entry which is preliminary data.</text>
</comment>
<evidence type="ECO:0000313" key="2">
    <source>
        <dbReference type="Proteomes" id="UP001064048"/>
    </source>
</evidence>
<evidence type="ECO:0000313" key="1">
    <source>
        <dbReference type="EMBL" id="KAI8434229.1"/>
    </source>
</evidence>
<dbReference type="EMBL" id="CM046121">
    <property type="protein sequence ID" value="KAI8434229.1"/>
    <property type="molecule type" value="Genomic_DNA"/>
</dbReference>
<dbReference type="Proteomes" id="UP001064048">
    <property type="component" value="Chromosome 21"/>
</dbReference>
<keyword evidence="2" id="KW-1185">Reference proteome</keyword>
<gene>
    <name evidence="1" type="ORF">MSG28_012334</name>
</gene>
<reference evidence="1 2" key="1">
    <citation type="journal article" date="2022" name="Genome Biol. Evol.">
        <title>The Spruce Budworm Genome: Reconstructing the Evolutionary History of Antifreeze Proteins.</title>
        <authorList>
            <person name="Beliveau C."/>
            <person name="Gagne P."/>
            <person name="Picq S."/>
            <person name="Vernygora O."/>
            <person name="Keeling C.I."/>
            <person name="Pinkney K."/>
            <person name="Doucet D."/>
            <person name="Wen F."/>
            <person name="Johnston J.S."/>
            <person name="Maaroufi H."/>
            <person name="Boyle B."/>
            <person name="Laroche J."/>
            <person name="Dewar K."/>
            <person name="Juretic N."/>
            <person name="Blackburn G."/>
            <person name="Nisole A."/>
            <person name="Brunet B."/>
            <person name="Brandao M."/>
            <person name="Lumley L."/>
            <person name="Duan J."/>
            <person name="Quan G."/>
            <person name="Lucarotti C.J."/>
            <person name="Roe A.D."/>
            <person name="Sperling F.A.H."/>
            <person name="Levesque R.C."/>
            <person name="Cusson M."/>
        </authorList>
    </citation>
    <scope>NUCLEOTIDE SEQUENCE [LARGE SCALE GENOMIC DNA]</scope>
    <source>
        <strain evidence="1">Glfc:IPQL:Cfum</strain>
    </source>
</reference>
<organism evidence="1 2">
    <name type="scientific">Choristoneura fumiferana</name>
    <name type="common">Spruce budworm moth</name>
    <name type="synonym">Archips fumiferana</name>
    <dbReference type="NCBI Taxonomy" id="7141"/>
    <lineage>
        <taxon>Eukaryota</taxon>
        <taxon>Metazoa</taxon>
        <taxon>Ecdysozoa</taxon>
        <taxon>Arthropoda</taxon>
        <taxon>Hexapoda</taxon>
        <taxon>Insecta</taxon>
        <taxon>Pterygota</taxon>
        <taxon>Neoptera</taxon>
        <taxon>Endopterygota</taxon>
        <taxon>Lepidoptera</taxon>
        <taxon>Glossata</taxon>
        <taxon>Ditrysia</taxon>
        <taxon>Tortricoidea</taxon>
        <taxon>Tortricidae</taxon>
        <taxon>Tortricinae</taxon>
        <taxon>Choristoneura</taxon>
    </lineage>
</organism>